<feature type="transmembrane region" description="Helical" evidence="8">
    <location>
        <begin position="186"/>
        <end position="207"/>
    </location>
</feature>
<evidence type="ECO:0000313" key="10">
    <source>
        <dbReference type="Proteomes" id="UP000326838"/>
    </source>
</evidence>
<dbReference type="PANTHER" id="PTHR30250:SF10">
    <property type="entry name" value="LIPOPOLYSACCHARIDE BIOSYNTHESIS PROTEIN WZXC"/>
    <property type="match status" value="1"/>
</dbReference>
<evidence type="ECO:0000256" key="3">
    <source>
        <dbReference type="ARBA" id="ARBA00022475"/>
    </source>
</evidence>
<feature type="region of interest" description="Disordered" evidence="7">
    <location>
        <begin position="1"/>
        <end position="21"/>
    </location>
</feature>
<dbReference type="Proteomes" id="UP000326838">
    <property type="component" value="Unassembled WGS sequence"/>
</dbReference>
<comment type="similarity">
    <text evidence="2">Belongs to the polysaccharide synthase family.</text>
</comment>
<comment type="caution">
    <text evidence="9">The sequence shown here is derived from an EMBL/GenBank/DDBJ whole genome shotgun (WGS) entry which is preliminary data.</text>
</comment>
<evidence type="ECO:0000256" key="8">
    <source>
        <dbReference type="SAM" id="Phobius"/>
    </source>
</evidence>
<feature type="transmembrane region" description="Helical" evidence="8">
    <location>
        <begin position="369"/>
        <end position="388"/>
    </location>
</feature>
<keyword evidence="3" id="KW-1003">Cell membrane</keyword>
<name>A0A5N0TK30_9MICO</name>
<evidence type="ECO:0000256" key="7">
    <source>
        <dbReference type="SAM" id="MobiDB-lite"/>
    </source>
</evidence>
<dbReference type="RefSeq" id="WP_150892074.1">
    <property type="nucleotide sequence ID" value="NZ_VYUY01000005.1"/>
</dbReference>
<feature type="transmembrane region" description="Helical" evidence="8">
    <location>
        <begin position="35"/>
        <end position="53"/>
    </location>
</feature>
<feature type="transmembrane region" description="Helical" evidence="8">
    <location>
        <begin position="305"/>
        <end position="326"/>
    </location>
</feature>
<proteinExistence type="inferred from homology"/>
<evidence type="ECO:0000256" key="5">
    <source>
        <dbReference type="ARBA" id="ARBA00022989"/>
    </source>
</evidence>
<feature type="transmembrane region" description="Helical" evidence="8">
    <location>
        <begin position="59"/>
        <end position="83"/>
    </location>
</feature>
<comment type="subcellular location">
    <subcellularLocation>
        <location evidence="1">Cell membrane</location>
        <topology evidence="1">Multi-pass membrane protein</topology>
    </subcellularLocation>
</comment>
<organism evidence="9 10">
    <name type="scientific">Microbacterium caowuchunii</name>
    <dbReference type="NCBI Taxonomy" id="2614638"/>
    <lineage>
        <taxon>Bacteria</taxon>
        <taxon>Bacillati</taxon>
        <taxon>Actinomycetota</taxon>
        <taxon>Actinomycetes</taxon>
        <taxon>Micrococcales</taxon>
        <taxon>Microbacteriaceae</taxon>
        <taxon>Microbacterium</taxon>
    </lineage>
</organism>
<feature type="transmembrane region" description="Helical" evidence="8">
    <location>
        <begin position="157"/>
        <end position="180"/>
    </location>
</feature>
<feature type="transmembrane region" description="Helical" evidence="8">
    <location>
        <begin position="456"/>
        <end position="476"/>
    </location>
</feature>
<dbReference type="Pfam" id="PF13440">
    <property type="entry name" value="Polysacc_synt_3"/>
    <property type="match status" value="1"/>
</dbReference>
<keyword evidence="4 8" id="KW-0812">Transmembrane</keyword>
<dbReference type="AlphaFoldDB" id="A0A5N0TK30"/>
<evidence type="ECO:0000256" key="6">
    <source>
        <dbReference type="ARBA" id="ARBA00023136"/>
    </source>
</evidence>
<accession>A0A5N0TK30</accession>
<keyword evidence="6 8" id="KW-0472">Membrane</keyword>
<evidence type="ECO:0000256" key="1">
    <source>
        <dbReference type="ARBA" id="ARBA00004651"/>
    </source>
</evidence>
<gene>
    <name evidence="9" type="ORF">F6B40_03200</name>
</gene>
<feature type="transmembrane region" description="Helical" evidence="8">
    <location>
        <begin position="394"/>
        <end position="420"/>
    </location>
</feature>
<dbReference type="PANTHER" id="PTHR30250">
    <property type="entry name" value="PST FAMILY PREDICTED COLANIC ACID TRANSPORTER"/>
    <property type="match status" value="1"/>
</dbReference>
<feature type="transmembrane region" description="Helical" evidence="8">
    <location>
        <begin position="432"/>
        <end position="450"/>
    </location>
</feature>
<sequence length="500" mass="52721">MTRVPASHRADVPPPRGGLADQATTSVAWSVSQKWVIRITGLLTVAILTRLLSPADFGVVAVALTLLPLVQVLSDLGFSAYLVQADRIDRRMLSTAFWFSAGMGVLLSGGMVLAAVPVSRVLQLPEVEPVIQAFGVATLSVTLGSVPVALMRRELRFRALAVQAVVAGAIGQAIAIALALAGFGVWALVAQTVVFQLITTILAFWATRWHPAFAFSRADLSRMALFGGKVVSVELVTIGRLWAENAIVVSLLGPTGLGYLNIAQRLVQTAQDLSTSALVPVSVVVFARVRDAADRLRAGYLRAQGISYAIVAPIMVLLAVGTPWLLPLMFGPQWTPSILPGQILAVAGIFMLGALDHGLFYGLGRPGRWFVYATVIEAIALTTTALTAPHGLVAIALGALAVAITATIARWFLVGPLLAAPWWRIAQPLGRVLLPALAAGGGGMLAGHLAGELPPVVVVLLIGATVLPIYVLLVRFSSRSVWDDVRGLAGTAVARARRRS</sequence>
<evidence type="ECO:0000256" key="2">
    <source>
        <dbReference type="ARBA" id="ARBA00007430"/>
    </source>
</evidence>
<dbReference type="GO" id="GO:0005886">
    <property type="term" value="C:plasma membrane"/>
    <property type="evidence" value="ECO:0007669"/>
    <property type="project" value="UniProtKB-SubCell"/>
</dbReference>
<reference evidence="10" key="1">
    <citation type="submission" date="2019-09" db="EMBL/GenBank/DDBJ databases">
        <title>Mumia zhuanghuii sp. nov. isolated from the intestinal contents of plateau pika (Ochotona curzoniae) in the Qinghai-Tibet plateau of China.</title>
        <authorList>
            <person name="Tian Z."/>
        </authorList>
    </citation>
    <scope>NUCLEOTIDE SEQUENCE [LARGE SCALE GENOMIC DNA]</scope>
    <source>
        <strain evidence="10">L-033</strain>
    </source>
</reference>
<evidence type="ECO:0000256" key="4">
    <source>
        <dbReference type="ARBA" id="ARBA00022692"/>
    </source>
</evidence>
<feature type="transmembrane region" description="Helical" evidence="8">
    <location>
        <begin position="338"/>
        <end position="362"/>
    </location>
</feature>
<keyword evidence="5 8" id="KW-1133">Transmembrane helix</keyword>
<feature type="transmembrane region" description="Helical" evidence="8">
    <location>
        <begin position="95"/>
        <end position="118"/>
    </location>
</feature>
<evidence type="ECO:0000313" key="9">
    <source>
        <dbReference type="EMBL" id="KAA9135535.1"/>
    </source>
</evidence>
<feature type="transmembrane region" description="Helical" evidence="8">
    <location>
        <begin position="130"/>
        <end position="150"/>
    </location>
</feature>
<dbReference type="InterPro" id="IPR050833">
    <property type="entry name" value="Poly_Biosynth_Transport"/>
</dbReference>
<dbReference type="CDD" id="cd13127">
    <property type="entry name" value="MATE_tuaB_like"/>
    <property type="match status" value="1"/>
</dbReference>
<dbReference type="EMBL" id="VYUY01000005">
    <property type="protein sequence ID" value="KAA9135535.1"/>
    <property type="molecule type" value="Genomic_DNA"/>
</dbReference>
<protein>
    <submittedName>
        <fullName evidence="9">Lipopolysaccharide biosynthesis protein</fullName>
    </submittedName>
</protein>
<keyword evidence="10" id="KW-1185">Reference proteome</keyword>